<protein>
    <submittedName>
        <fullName evidence="1">Uncharacterized protein</fullName>
    </submittedName>
</protein>
<dbReference type="Proteomes" id="UP000186002">
    <property type="component" value="Unassembled WGS sequence"/>
</dbReference>
<dbReference type="PROSITE" id="PS51257">
    <property type="entry name" value="PROKAR_LIPOPROTEIN"/>
    <property type="match status" value="1"/>
</dbReference>
<sequence>MFERKRTGAAVRNLLGSAGLIACGVLAGCASQSEGDAQAWYGAHNGVAPKADRIYVCHGFGCTYKTPVHFSGKDLARLKSILQKGAASPEAERKAISAAVSWQERRAGPIVGSSNDIGGLDMHNAGVRGQMDCIDESTNTNSLLLLAQRHGYLKHHTVSSPVARGFFLDGRYPHASATVKEKQGGAVYAIDSWPTNNGEAPVISPLDVWMARQSG</sequence>
<reference evidence="1 2" key="1">
    <citation type="submission" date="2016-11" db="EMBL/GenBank/DDBJ databases">
        <authorList>
            <person name="Jaros S."/>
            <person name="Januszkiewicz K."/>
            <person name="Wedrychowicz H."/>
        </authorList>
    </citation>
    <scope>NUCLEOTIDE SEQUENCE [LARGE SCALE GENOMIC DNA]</scope>
    <source>
        <strain evidence="1 2">DSM 22153</strain>
    </source>
</reference>
<evidence type="ECO:0000313" key="1">
    <source>
        <dbReference type="EMBL" id="SHM71087.1"/>
    </source>
</evidence>
<organism evidence="1 2">
    <name type="scientific">Roseibium suaedae</name>
    <dbReference type="NCBI Taxonomy" id="735517"/>
    <lineage>
        <taxon>Bacteria</taxon>
        <taxon>Pseudomonadati</taxon>
        <taxon>Pseudomonadota</taxon>
        <taxon>Alphaproteobacteria</taxon>
        <taxon>Hyphomicrobiales</taxon>
        <taxon>Stappiaceae</taxon>
        <taxon>Roseibium</taxon>
    </lineage>
</organism>
<gene>
    <name evidence="1" type="ORF">SAMN05444272_3027</name>
</gene>
<dbReference type="RefSeq" id="WP_208980109.1">
    <property type="nucleotide sequence ID" value="NZ_FRBW01000003.1"/>
</dbReference>
<name>A0A1M7KZR8_9HYPH</name>
<accession>A0A1M7KZR8</accession>
<dbReference type="STRING" id="735517.SAMN05444272_3027"/>
<evidence type="ECO:0000313" key="2">
    <source>
        <dbReference type="Proteomes" id="UP000186002"/>
    </source>
</evidence>
<keyword evidence="2" id="KW-1185">Reference proteome</keyword>
<dbReference type="EMBL" id="FRBW01000003">
    <property type="protein sequence ID" value="SHM71087.1"/>
    <property type="molecule type" value="Genomic_DNA"/>
</dbReference>
<proteinExistence type="predicted"/>
<dbReference type="AlphaFoldDB" id="A0A1M7KZR8"/>